<name>A0ABR2RRK4_9ROSI</name>
<proteinExistence type="predicted"/>
<sequence>MKRETVKREVHGSWRKTQVLKRFQLHTLKTCLGYRLFILSRRKLTDNGGVAHMVERSLRMREARGLISRTSKSFKSHFLAVETGNGNSYRLLCCRLVAIYIAKGCTCDTASPLNLSLLHLQLRDHPSESRQAENDPLAVKGDPTMSHQTSTHARITKLLIINQTSNPVSLELKNTEVRAYRTDPVQVRSCSYNSRFQLK</sequence>
<dbReference type="Proteomes" id="UP001396334">
    <property type="component" value="Unassembled WGS sequence"/>
</dbReference>
<gene>
    <name evidence="2" type="ORF">V6N11_006717</name>
</gene>
<evidence type="ECO:0000313" key="2">
    <source>
        <dbReference type="EMBL" id="KAK9015618.1"/>
    </source>
</evidence>
<protein>
    <submittedName>
        <fullName evidence="2">Uncharacterized protein</fullName>
    </submittedName>
</protein>
<evidence type="ECO:0000313" key="3">
    <source>
        <dbReference type="Proteomes" id="UP001396334"/>
    </source>
</evidence>
<reference evidence="2 3" key="1">
    <citation type="journal article" date="2024" name="G3 (Bethesda)">
        <title>Genome assembly of Hibiscus sabdariffa L. provides insights into metabolisms of medicinal natural products.</title>
        <authorList>
            <person name="Kim T."/>
        </authorList>
    </citation>
    <scope>NUCLEOTIDE SEQUENCE [LARGE SCALE GENOMIC DNA]</scope>
    <source>
        <strain evidence="2">TK-2024</strain>
        <tissue evidence="2">Old leaves</tissue>
    </source>
</reference>
<feature type="region of interest" description="Disordered" evidence="1">
    <location>
        <begin position="126"/>
        <end position="147"/>
    </location>
</feature>
<keyword evidence="3" id="KW-1185">Reference proteome</keyword>
<accession>A0ABR2RRK4</accession>
<comment type="caution">
    <text evidence="2">The sequence shown here is derived from an EMBL/GenBank/DDBJ whole genome shotgun (WGS) entry which is preliminary data.</text>
</comment>
<dbReference type="EMBL" id="JBBPBN010000021">
    <property type="protein sequence ID" value="KAK9015618.1"/>
    <property type="molecule type" value="Genomic_DNA"/>
</dbReference>
<evidence type="ECO:0000256" key="1">
    <source>
        <dbReference type="SAM" id="MobiDB-lite"/>
    </source>
</evidence>
<organism evidence="2 3">
    <name type="scientific">Hibiscus sabdariffa</name>
    <name type="common">roselle</name>
    <dbReference type="NCBI Taxonomy" id="183260"/>
    <lineage>
        <taxon>Eukaryota</taxon>
        <taxon>Viridiplantae</taxon>
        <taxon>Streptophyta</taxon>
        <taxon>Embryophyta</taxon>
        <taxon>Tracheophyta</taxon>
        <taxon>Spermatophyta</taxon>
        <taxon>Magnoliopsida</taxon>
        <taxon>eudicotyledons</taxon>
        <taxon>Gunneridae</taxon>
        <taxon>Pentapetalae</taxon>
        <taxon>rosids</taxon>
        <taxon>malvids</taxon>
        <taxon>Malvales</taxon>
        <taxon>Malvaceae</taxon>
        <taxon>Malvoideae</taxon>
        <taxon>Hibiscus</taxon>
    </lineage>
</organism>